<organism evidence="1 2">
    <name type="scientific">Bdellovibrio bacteriovorus (strain ATCC 15356 / DSM 50701 / NCIMB 9529 / HD100)</name>
    <dbReference type="NCBI Taxonomy" id="264462"/>
    <lineage>
        <taxon>Bacteria</taxon>
        <taxon>Pseudomonadati</taxon>
        <taxon>Bdellovibrionota</taxon>
        <taxon>Bdellovibrionia</taxon>
        <taxon>Bdellovibrionales</taxon>
        <taxon>Pseudobdellovibrionaceae</taxon>
        <taxon>Bdellovibrio</taxon>
    </lineage>
</organism>
<sequence length="44" mass="4633">MKQLDPPGQAGVHVAAAFASFANKKNGNMNKDFIASNALNLMEA</sequence>
<dbReference type="Proteomes" id="UP000008080">
    <property type="component" value="Chromosome"/>
</dbReference>
<evidence type="ECO:0000313" key="1">
    <source>
        <dbReference type="EMBL" id="CAE78502.1"/>
    </source>
</evidence>
<name>Q6MQE5_BDEBA</name>
<protein>
    <submittedName>
        <fullName evidence="1">Uncharacterized protein</fullName>
    </submittedName>
</protein>
<evidence type="ECO:0000313" key="2">
    <source>
        <dbReference type="Proteomes" id="UP000008080"/>
    </source>
</evidence>
<gene>
    <name evidence="1" type="ordered locus">Bd0526</name>
</gene>
<dbReference type="AlphaFoldDB" id="Q6MQE5"/>
<dbReference type="KEGG" id="bba:Bd0526"/>
<accession>Q6MQE5</accession>
<keyword evidence="2" id="KW-1185">Reference proteome</keyword>
<dbReference type="HOGENOM" id="CLU_3212937_0_0_7"/>
<dbReference type="EMBL" id="BX842647">
    <property type="protein sequence ID" value="CAE78502.1"/>
    <property type="molecule type" value="Genomic_DNA"/>
</dbReference>
<dbReference type="GeneID" id="93014738"/>
<proteinExistence type="predicted"/>
<reference evidence="1 2" key="1">
    <citation type="journal article" date="2004" name="Science">
        <title>A predator unmasked: life cycle of Bdellovibrio bacteriovorus from a genomic perspective.</title>
        <authorList>
            <person name="Rendulic S."/>
            <person name="Jagtap P."/>
            <person name="Rosinus A."/>
            <person name="Eppinger M."/>
            <person name="Baar C."/>
            <person name="Lanz C."/>
            <person name="Keller H."/>
            <person name="Lambert C."/>
            <person name="Evans K.J."/>
            <person name="Goesmann A."/>
            <person name="Meyer F."/>
            <person name="Sockett R.E."/>
            <person name="Schuster S.C."/>
        </authorList>
    </citation>
    <scope>NUCLEOTIDE SEQUENCE [LARGE SCALE GENOMIC DNA]</scope>
    <source>
        <strain evidence="2">ATCC 15356 / DSM 50701 / NCIMB 9529 / HD100</strain>
    </source>
</reference>
<dbReference type="RefSeq" id="WP_011163104.1">
    <property type="nucleotide sequence ID" value="NC_005363.1"/>
</dbReference>